<accession>A0A743P5Z7</accession>
<sequence length="323" mass="35724">MNGVALHGIRLFPWLKSRSFLPKLPPPGSELPDAELILFCSSGEVEVLQQPWVVEWMAREARRGTPPRRAFVSMACASWYAAVLEFMRSDCRSAEIWVIEACADFIQERLDCAGLGCGGEGLLANGGVACISLRKGDARESDVRLDDCALFSKPAGLRGTELLIKRYVQWLLAHQCGDERADWVSFAIETHWSRQLQAGLALWGKDAMRTLVSQPSLEQGKDHYMALKPLHELAAHLQRPLVRPVILTTLAAGGRIGCAIFRACGDDAVKAAPAGDILPIRLPPVALPSGTPPRYCEREYRYRDNEYFLTELDESGPALLMHS</sequence>
<evidence type="ECO:0000313" key="1">
    <source>
        <dbReference type="EMBL" id="HAF2128601.1"/>
    </source>
</evidence>
<proteinExistence type="predicted"/>
<reference evidence="1" key="2">
    <citation type="submission" date="2020-02" db="EMBL/GenBank/DDBJ databases">
        <authorList>
            <consortium name="NCBI Pathogen Detection Project"/>
        </authorList>
    </citation>
    <scope>NUCLEOTIDE SEQUENCE</scope>
    <source>
        <strain evidence="1">MA.CK_00/00001968</strain>
    </source>
</reference>
<reference evidence="1" key="1">
    <citation type="journal article" date="2018" name="Genome Biol.">
        <title>SKESA: strategic k-mer extension for scrupulous assemblies.</title>
        <authorList>
            <person name="Souvorov A."/>
            <person name="Agarwala R."/>
            <person name="Lipman D.J."/>
        </authorList>
    </citation>
    <scope>NUCLEOTIDE SEQUENCE</scope>
    <source>
        <strain evidence="1">MA.CK_00/00001968</strain>
    </source>
</reference>
<dbReference type="EMBL" id="DAAUQX010000021">
    <property type="protein sequence ID" value="HAF2128601.1"/>
    <property type="molecule type" value="Genomic_DNA"/>
</dbReference>
<protein>
    <submittedName>
        <fullName evidence="1">Uncharacterized protein</fullName>
    </submittedName>
</protein>
<name>A0A743P5Z7_SALER</name>
<comment type="caution">
    <text evidence="1">The sequence shown here is derived from an EMBL/GenBank/DDBJ whole genome shotgun (WGS) entry which is preliminary data.</text>
</comment>
<organism evidence="1">
    <name type="scientific">Salmonella enterica</name>
    <name type="common">Salmonella choleraesuis</name>
    <dbReference type="NCBI Taxonomy" id="28901"/>
    <lineage>
        <taxon>Bacteria</taxon>
        <taxon>Pseudomonadati</taxon>
        <taxon>Pseudomonadota</taxon>
        <taxon>Gammaproteobacteria</taxon>
        <taxon>Enterobacterales</taxon>
        <taxon>Enterobacteriaceae</taxon>
        <taxon>Salmonella</taxon>
    </lineage>
</organism>
<gene>
    <name evidence="1" type="ORF">G9F27_002781</name>
</gene>
<dbReference type="AlphaFoldDB" id="A0A743P5Z7"/>